<feature type="domain" description="Methanolan biosynthesis EpsI" evidence="9">
    <location>
        <begin position="317"/>
        <end position="515"/>
    </location>
</feature>
<accession>A0A1H7G9Z0</accession>
<dbReference type="Pfam" id="PF11984">
    <property type="entry name" value="DUF3485"/>
    <property type="match status" value="1"/>
</dbReference>
<feature type="transmembrane region" description="Helical" evidence="8">
    <location>
        <begin position="104"/>
        <end position="124"/>
    </location>
</feature>
<keyword evidence="11" id="KW-1185">Reference proteome</keyword>
<reference evidence="10 11" key="1">
    <citation type="submission" date="2016-10" db="EMBL/GenBank/DDBJ databases">
        <authorList>
            <person name="de Groot N.N."/>
        </authorList>
    </citation>
    <scope>NUCLEOTIDE SEQUENCE [LARGE SCALE GENOMIC DNA]</scope>
    <source>
        <strain evidence="10 11">DSM 14858</strain>
    </source>
</reference>
<feature type="transmembrane region" description="Helical" evidence="8">
    <location>
        <begin position="78"/>
        <end position="97"/>
    </location>
</feature>
<evidence type="ECO:0000256" key="6">
    <source>
        <dbReference type="ARBA" id="ARBA00022989"/>
    </source>
</evidence>
<dbReference type="GO" id="GO:0006508">
    <property type="term" value="P:proteolysis"/>
    <property type="evidence" value="ECO:0007669"/>
    <property type="project" value="UniProtKB-KW"/>
</dbReference>
<dbReference type="NCBIfam" id="TIGR02914">
    <property type="entry name" value="EpsI_fam"/>
    <property type="match status" value="1"/>
</dbReference>
<dbReference type="RefSeq" id="WP_092759173.1">
    <property type="nucleotide sequence ID" value="NZ_FNZQ01000001.1"/>
</dbReference>
<evidence type="ECO:0000256" key="8">
    <source>
        <dbReference type="SAM" id="Phobius"/>
    </source>
</evidence>
<dbReference type="GO" id="GO:0008233">
    <property type="term" value="F:peptidase activity"/>
    <property type="evidence" value="ECO:0007669"/>
    <property type="project" value="UniProtKB-KW"/>
</dbReference>
<dbReference type="EMBL" id="FNZQ01000001">
    <property type="protein sequence ID" value="SEK34287.1"/>
    <property type="molecule type" value="Genomic_DNA"/>
</dbReference>
<sequence length="520" mass="56076">MTFADPLAMMRQRLALAPFVLLGATLAVIPLFWSGFVSLGQAWSTPEYSHGPLIPLISLFLFLREMRDHPTGVDRAPIRWPGLLLGAAALALALAGARTSIPDLVTYGMILWVMAVVLIAMGWARGRRHWASVFHLIFMLPLPQVLYWKVSTALQGLSAQIGVALVDAAGIPVFLDGQIIDLGVWQLQVAEACSGLRYLFPILSFSYLTAILYRGPMAHRVILFAMAAPLAIILNAVRVGIIGILVDRYGIAQAQGFLHIFQGWVVFALCIAILLIVAALLARRRPAGGPMLDLDTSGLVGQAARLGSIGGTRVLVMLTVLTLGITALHLTINDTGPEPRARLSAYPMQLDDWIGRRGILAPDVARVLGASDYLVADYVAPGETSGVGLFVAWYARQADGTGIHSPEVCLPGAGWEIASLDHSTLTAGGANFGVNRAIIQKGLDRQMVIYWFEQRGKRMTSDWQAKFSAVRDGLVTGRSDGMIVRFTTPIGPDEADDVAEARLQKIARAALPKLAPLVPD</sequence>
<evidence type="ECO:0000256" key="4">
    <source>
        <dbReference type="ARBA" id="ARBA00022692"/>
    </source>
</evidence>
<feature type="transmembrane region" description="Helical" evidence="8">
    <location>
        <begin position="130"/>
        <end position="150"/>
    </location>
</feature>
<evidence type="ECO:0000259" key="9">
    <source>
        <dbReference type="Pfam" id="PF11984"/>
    </source>
</evidence>
<keyword evidence="5" id="KW-0378">Hydrolase</keyword>
<dbReference type="InterPro" id="IPR026491">
    <property type="entry name" value="ExosortD_VPLPA"/>
</dbReference>
<dbReference type="NCBIfam" id="TIGR04152">
    <property type="entry name" value="exosort_VPLPA"/>
    <property type="match status" value="1"/>
</dbReference>
<dbReference type="InterPro" id="IPR014263">
    <property type="entry name" value="Methanolan_biosynth_EpsI"/>
</dbReference>
<feature type="transmembrane region" description="Helical" evidence="8">
    <location>
        <begin position="257"/>
        <end position="282"/>
    </location>
</feature>
<dbReference type="AlphaFoldDB" id="A0A1H7G9Z0"/>
<dbReference type="STRING" id="188906.SAMN04488526_0339"/>
<dbReference type="Pfam" id="PF09721">
    <property type="entry name" value="Exosortase_EpsH"/>
    <property type="match status" value="1"/>
</dbReference>
<comment type="subcellular location">
    <subcellularLocation>
        <location evidence="1">Cell membrane</location>
        <topology evidence="1">Multi-pass membrane protein</topology>
    </subcellularLocation>
</comment>
<dbReference type="InterPro" id="IPR019127">
    <property type="entry name" value="Exosortase"/>
</dbReference>
<dbReference type="InterPro" id="IPR026392">
    <property type="entry name" value="Exo/Archaeosortase_dom"/>
</dbReference>
<keyword evidence="2" id="KW-1003">Cell membrane</keyword>
<feature type="transmembrane region" description="Helical" evidence="8">
    <location>
        <begin position="221"/>
        <end position="245"/>
    </location>
</feature>
<keyword evidence="4 8" id="KW-0812">Transmembrane</keyword>
<evidence type="ECO:0000313" key="10">
    <source>
        <dbReference type="EMBL" id="SEK34287.1"/>
    </source>
</evidence>
<dbReference type="InterPro" id="IPR013426">
    <property type="entry name" value="EpsH-like"/>
</dbReference>
<feature type="transmembrane region" description="Helical" evidence="8">
    <location>
        <begin position="195"/>
        <end position="214"/>
    </location>
</feature>
<evidence type="ECO:0000256" key="5">
    <source>
        <dbReference type="ARBA" id="ARBA00022801"/>
    </source>
</evidence>
<evidence type="ECO:0000313" key="11">
    <source>
        <dbReference type="Proteomes" id="UP000199283"/>
    </source>
</evidence>
<dbReference type="NCBIfam" id="TIGR04178">
    <property type="entry name" value="exo_archaeo"/>
    <property type="match status" value="1"/>
</dbReference>
<protein>
    <submittedName>
        <fullName evidence="10">Exosortase D, VPLPA-CTERM-specific</fullName>
    </submittedName>
</protein>
<feature type="transmembrane region" description="Helical" evidence="8">
    <location>
        <begin position="314"/>
        <end position="332"/>
    </location>
</feature>
<name>A0A1H7G9Z0_9RHOB</name>
<keyword evidence="6 8" id="KW-1133">Transmembrane helix</keyword>
<dbReference type="OrthoDB" id="9797363at2"/>
<keyword evidence="7 8" id="KW-0472">Membrane</keyword>
<dbReference type="GO" id="GO:0005886">
    <property type="term" value="C:plasma membrane"/>
    <property type="evidence" value="ECO:0007669"/>
    <property type="project" value="UniProtKB-SubCell"/>
</dbReference>
<dbReference type="Proteomes" id="UP000199283">
    <property type="component" value="Unassembled WGS sequence"/>
</dbReference>
<evidence type="ECO:0000256" key="2">
    <source>
        <dbReference type="ARBA" id="ARBA00022475"/>
    </source>
</evidence>
<evidence type="ECO:0000256" key="7">
    <source>
        <dbReference type="ARBA" id="ARBA00023136"/>
    </source>
</evidence>
<keyword evidence="3" id="KW-0645">Protease</keyword>
<gene>
    <name evidence="10" type="ORF">SAMN04488526_0339</name>
</gene>
<proteinExistence type="predicted"/>
<evidence type="ECO:0000256" key="3">
    <source>
        <dbReference type="ARBA" id="ARBA00022670"/>
    </source>
</evidence>
<dbReference type="NCBIfam" id="TIGR02602">
    <property type="entry name" value="8TM_EpsH"/>
    <property type="match status" value="1"/>
</dbReference>
<organism evidence="10 11">
    <name type="scientific">Jannaschia helgolandensis</name>
    <dbReference type="NCBI Taxonomy" id="188906"/>
    <lineage>
        <taxon>Bacteria</taxon>
        <taxon>Pseudomonadati</taxon>
        <taxon>Pseudomonadota</taxon>
        <taxon>Alphaproteobacteria</taxon>
        <taxon>Rhodobacterales</taxon>
        <taxon>Roseobacteraceae</taxon>
        <taxon>Jannaschia</taxon>
    </lineage>
</organism>
<evidence type="ECO:0000256" key="1">
    <source>
        <dbReference type="ARBA" id="ARBA00004651"/>
    </source>
</evidence>